<evidence type="ECO:0000256" key="6">
    <source>
        <dbReference type="ARBA" id="ARBA00023067"/>
    </source>
</evidence>
<accession>J8QGQ6</accession>
<comment type="similarity">
    <text evidence="2">Belongs to the CND3 (condensin subunit 3) family.</text>
</comment>
<dbReference type="Proteomes" id="UP000002753">
    <property type="component" value="Unassembled WGS sequence"/>
</dbReference>
<evidence type="ECO:0000256" key="1">
    <source>
        <dbReference type="ARBA" id="ARBA00004286"/>
    </source>
</evidence>
<dbReference type="GO" id="GO:0000793">
    <property type="term" value="C:condensed chromosome"/>
    <property type="evidence" value="ECO:0007669"/>
    <property type="project" value="TreeGrafter"/>
</dbReference>
<feature type="domain" description="Nuclear condensin complex subunit 3 C-terminal" evidence="9">
    <location>
        <begin position="585"/>
        <end position="864"/>
    </location>
</feature>
<comment type="caution">
    <text evidence="10">The sequence shown here is derived from an EMBL/GenBank/DDBJ whole genome shotgun (WGS) entry which is preliminary data.</text>
</comment>
<dbReference type="PANTHER" id="PTHR14418:SF5">
    <property type="entry name" value="CONDENSIN COMPLEX SUBUNIT 3"/>
    <property type="match status" value="1"/>
</dbReference>
<dbReference type="GO" id="GO:0007076">
    <property type="term" value="P:mitotic chromosome condensation"/>
    <property type="evidence" value="ECO:0007669"/>
    <property type="project" value="InterPro"/>
</dbReference>
<keyword evidence="5" id="KW-0498">Mitosis</keyword>
<dbReference type="InterPro" id="IPR016024">
    <property type="entry name" value="ARM-type_fold"/>
</dbReference>
<reference evidence="11" key="2">
    <citation type="journal article" date="2011" name="G3 (Bethesda)">
        <title>The awesome power of yeast evolutionary genetics: New genome sequences and strain resources for the Saccharomyces sensu stricto genus.</title>
        <authorList>
            <person name="Scannell D.R."/>
            <person name="Zill O.A."/>
            <person name="Rokas A."/>
            <person name="Payen C."/>
            <person name="Dunham M.J."/>
            <person name="Eisen M.B."/>
            <person name="Rine J."/>
            <person name="Johnston M."/>
            <person name="Hittinger C.T."/>
        </authorList>
    </citation>
    <scope>GENOME REANNOTATION</scope>
    <source>
        <strain evidence="11">ATCC MYA-4449 / AS 2.2408 / CBS 8840 / NBRC 1802 / NCYC 2889</strain>
    </source>
</reference>
<feature type="compositionally biased region" description="Polar residues" evidence="8">
    <location>
        <begin position="926"/>
        <end position="944"/>
    </location>
</feature>
<dbReference type="PANTHER" id="PTHR14418">
    <property type="entry name" value="CONDENSIN COMPLEX SUBUNIT 3-RELATED"/>
    <property type="match status" value="1"/>
</dbReference>
<comment type="subcellular location">
    <subcellularLocation>
        <location evidence="1">Chromosome</location>
    </subcellularLocation>
</comment>
<feature type="region of interest" description="Disordered" evidence="8">
    <location>
        <begin position="917"/>
        <end position="1040"/>
    </location>
</feature>
<evidence type="ECO:0000256" key="8">
    <source>
        <dbReference type="SAM" id="MobiDB-lite"/>
    </source>
</evidence>
<feature type="compositionally biased region" description="Acidic residues" evidence="8">
    <location>
        <begin position="1020"/>
        <end position="1033"/>
    </location>
</feature>
<dbReference type="EMBL" id="AACI03000103">
    <property type="protein sequence ID" value="EJT44929.1"/>
    <property type="molecule type" value="Genomic_DNA"/>
</dbReference>
<feature type="compositionally biased region" description="Polar residues" evidence="8">
    <location>
        <begin position="953"/>
        <end position="980"/>
    </location>
</feature>
<dbReference type="Pfam" id="PF12719">
    <property type="entry name" value="Cnd3"/>
    <property type="match status" value="1"/>
</dbReference>
<sequence>MVGGAVMQESDGSDINTKIFNSVAEVFQKAQGSYAGHRKHIAVLKKIQSKAVEQGYEDAFNFWFDKLVTKILPLKKNETIGDRIVKLVAAFIASLDRELILAKGQDYELSNDEEGVFSRFVDQFIRHVLRGAESPDKNVRFRVLQLLAVIMDNIGEIDESLFNLLILSLNKRIYDREPTVRIQAVFCLTKFQDEEQTKNLTELPDDEENYEATRTLVASIQNDPSAEVRRAAMLNLINDNNTRPYILERARDVNIVNRRLVYSRILKSMGKNSFADIEPHIFDQLIEWGLEDREPSVKNACKRLIAHDWLNILDGDLIELLEKLDVARSSICAKAIEALFQSRPDILSKIKFPENIWRDFTVEIAFLFRAFYSYCLDNNITEMLEENFPEASKLSEHLNHYILLRYRHEGVPNNLHVGFDSNTLEFIIEQLLITAERYDFSDEVGRRSMLTVVRNMLALTALSEPLIKIGIRVMKSLSINEKDFVTMAIEIINDIRDDDIEKQELEEKIKSKKGNSHKNGVSSDGEDNDKTNNDATNDDEEDDNIASFHSAVENLVQGNGNVSESDIINNLPPEKEASSETIVLCLTRSSYMLELVNTPLTENILIASLMDTLITPAVRNTAPNIRELGVKNLGLCCLLDVKLAIDNMYILGMCVSKGNASLKYIALQVIVDIFSVHGNAVVDGEGKVDSISLHKIFYKVLKNNGLPECQVIAAEGLCKLFLADVFTDDDLFETLVLSYFSPINCSNEALVQAFAFCIPVYCFSHSTHQQRMSRTAADILLRLCVLWDDLQNSAPGMNREAMLKPNVIFQQLIFWTDPRNLVNQTASTKKDIVQLTFLIDVLKIFTQIEKKEIKKMILTNVNAIFLSPEQDYSTLKKILEYSDDITENDTLDSVSKNALDRLRNNLNVVLEEINERSELQTKDENNTTNDQYSSILGDSSNKLSNGDIDHSIGTINEDSTDAANAPNNSTTVNNLQGQSNLRKRTRSETEQDDTLGNSEDTLKQNTSAVTKDIGFVLPEEKEDAMSVDEEDNDSNSFTDI</sequence>
<dbReference type="AlphaFoldDB" id="J8QGQ6"/>
<evidence type="ECO:0000256" key="3">
    <source>
        <dbReference type="ARBA" id="ARBA00022454"/>
    </source>
</evidence>
<dbReference type="STRING" id="226230.J8QGQ6"/>
<dbReference type="InterPro" id="IPR011989">
    <property type="entry name" value="ARM-like"/>
</dbReference>
<protein>
    <submittedName>
        <fullName evidence="10">YCG1-like protein</fullName>
    </submittedName>
</protein>
<gene>
    <name evidence="10" type="primary">YDR325W</name>
    <name evidence="10" type="ORF">SKUD_157702</name>
</gene>
<proteinExistence type="inferred from homology"/>
<evidence type="ECO:0000313" key="10">
    <source>
        <dbReference type="EMBL" id="EJT44929.1"/>
    </source>
</evidence>
<keyword evidence="11" id="KW-1185">Reference proteome</keyword>
<evidence type="ECO:0000256" key="2">
    <source>
        <dbReference type="ARBA" id="ARBA00006533"/>
    </source>
</evidence>
<dbReference type="GO" id="GO:0000796">
    <property type="term" value="C:condensin complex"/>
    <property type="evidence" value="ECO:0007669"/>
    <property type="project" value="InterPro"/>
</dbReference>
<feature type="region of interest" description="Disordered" evidence="8">
    <location>
        <begin position="508"/>
        <end position="542"/>
    </location>
</feature>
<evidence type="ECO:0000313" key="11">
    <source>
        <dbReference type="Proteomes" id="UP000002753"/>
    </source>
</evidence>
<evidence type="ECO:0000256" key="4">
    <source>
        <dbReference type="ARBA" id="ARBA00022618"/>
    </source>
</evidence>
<dbReference type="SUPFAM" id="SSF48371">
    <property type="entry name" value="ARM repeat"/>
    <property type="match status" value="1"/>
</dbReference>
<organism evidence="10 11">
    <name type="scientific">Saccharomyces kudriavzevii (strain ATCC MYA-4449 / AS 2.2408 / CBS 8840 / NBRC 1802 / NCYC 2889)</name>
    <name type="common">Yeast</name>
    <dbReference type="NCBI Taxonomy" id="226230"/>
    <lineage>
        <taxon>Eukaryota</taxon>
        <taxon>Fungi</taxon>
        <taxon>Dikarya</taxon>
        <taxon>Ascomycota</taxon>
        <taxon>Saccharomycotina</taxon>
        <taxon>Saccharomycetes</taxon>
        <taxon>Saccharomycetales</taxon>
        <taxon>Saccharomycetaceae</taxon>
        <taxon>Saccharomyces</taxon>
    </lineage>
</organism>
<dbReference type="InterPro" id="IPR025977">
    <property type="entry name" value="Cnd3_C"/>
</dbReference>
<evidence type="ECO:0000259" key="9">
    <source>
        <dbReference type="Pfam" id="PF12719"/>
    </source>
</evidence>
<feature type="compositionally biased region" description="Polar residues" evidence="8">
    <location>
        <begin position="994"/>
        <end position="1009"/>
    </location>
</feature>
<reference evidence="10 11" key="1">
    <citation type="journal article" date="2003" name="Science">
        <title>Finding functional features in Saccharomyces genomes by phylogenetic footprinting.</title>
        <authorList>
            <person name="Cliften P.F."/>
            <person name="Sudarsanam P."/>
            <person name="Desikan A."/>
            <person name="Fulton L."/>
            <person name="Fulton B."/>
            <person name="Majors J."/>
            <person name="Waterston R."/>
            <person name="Cohen B.A."/>
            <person name="Johnston M."/>
        </authorList>
    </citation>
    <scope>NUCLEOTIDE SEQUENCE [LARGE SCALE GENOMIC DNA]</scope>
    <source>
        <strain evidence="11">ATCC MYA-4449 / AS 2.2408 / CBS 8840 / NBRC 1802 / NCYC 2889</strain>
    </source>
</reference>
<dbReference type="GO" id="GO:0051301">
    <property type="term" value="P:cell division"/>
    <property type="evidence" value="ECO:0007669"/>
    <property type="project" value="UniProtKB-KW"/>
</dbReference>
<keyword evidence="3" id="KW-0158">Chromosome</keyword>
<dbReference type="Gene3D" id="1.25.10.10">
    <property type="entry name" value="Leucine-rich Repeat Variant"/>
    <property type="match status" value="1"/>
</dbReference>
<dbReference type="HOGENOM" id="CLU_004446_1_1_1"/>
<keyword evidence="6" id="KW-0226">DNA condensation</keyword>
<keyword evidence="4" id="KW-0132">Cell division</keyword>
<keyword evidence="7" id="KW-0131">Cell cycle</keyword>
<evidence type="ECO:0000256" key="7">
    <source>
        <dbReference type="ARBA" id="ARBA00023306"/>
    </source>
</evidence>
<name>J8QGQ6_SACK1</name>
<evidence type="ECO:0000256" key="5">
    <source>
        <dbReference type="ARBA" id="ARBA00022776"/>
    </source>
</evidence>
<dbReference type="InterPro" id="IPR027165">
    <property type="entry name" value="CND3"/>
</dbReference>